<dbReference type="AlphaFoldDB" id="A0A271IZI5"/>
<feature type="compositionally biased region" description="Acidic residues" evidence="1">
    <location>
        <begin position="49"/>
        <end position="59"/>
    </location>
</feature>
<keyword evidence="3" id="KW-1185">Reference proteome</keyword>
<feature type="compositionally biased region" description="Basic and acidic residues" evidence="1">
    <location>
        <begin position="38"/>
        <end position="48"/>
    </location>
</feature>
<evidence type="ECO:0000256" key="1">
    <source>
        <dbReference type="SAM" id="MobiDB-lite"/>
    </source>
</evidence>
<feature type="compositionally biased region" description="Basic and acidic residues" evidence="1">
    <location>
        <begin position="13"/>
        <end position="30"/>
    </location>
</feature>
<dbReference type="EMBL" id="MQWD01000001">
    <property type="protein sequence ID" value="PAP76632.1"/>
    <property type="molecule type" value="Genomic_DNA"/>
</dbReference>
<organism evidence="2 3">
    <name type="scientific">Rubrivirga marina</name>
    <dbReference type="NCBI Taxonomy" id="1196024"/>
    <lineage>
        <taxon>Bacteria</taxon>
        <taxon>Pseudomonadati</taxon>
        <taxon>Rhodothermota</taxon>
        <taxon>Rhodothermia</taxon>
        <taxon>Rhodothermales</taxon>
        <taxon>Rubricoccaceae</taxon>
        <taxon>Rubrivirga</taxon>
    </lineage>
</organism>
<gene>
    <name evidence="2" type="ORF">BSZ37_09350</name>
</gene>
<evidence type="ECO:0000313" key="3">
    <source>
        <dbReference type="Proteomes" id="UP000216339"/>
    </source>
</evidence>
<sequence>MVSSGLSSWQAEPEMHDDPTPDEIRRKADELESQGQHETARIMRRVADDIEAQEGDAEPSGDPPPEA</sequence>
<name>A0A271IZI5_9BACT</name>
<dbReference type="Proteomes" id="UP000216339">
    <property type="component" value="Unassembled WGS sequence"/>
</dbReference>
<feature type="compositionally biased region" description="Polar residues" evidence="1">
    <location>
        <begin position="1"/>
        <end position="10"/>
    </location>
</feature>
<proteinExistence type="predicted"/>
<comment type="caution">
    <text evidence="2">The sequence shown here is derived from an EMBL/GenBank/DDBJ whole genome shotgun (WGS) entry which is preliminary data.</text>
</comment>
<feature type="region of interest" description="Disordered" evidence="1">
    <location>
        <begin position="1"/>
        <end position="67"/>
    </location>
</feature>
<protein>
    <submittedName>
        <fullName evidence="2">Uncharacterized protein</fullName>
    </submittedName>
</protein>
<accession>A0A271IZI5</accession>
<reference evidence="2 3" key="1">
    <citation type="submission" date="2016-11" db="EMBL/GenBank/DDBJ databases">
        <title>Study of marine rhodopsin-containing bacteria.</title>
        <authorList>
            <person name="Yoshizawa S."/>
            <person name="Kumagai Y."/>
            <person name="Kogure K."/>
        </authorList>
    </citation>
    <scope>NUCLEOTIDE SEQUENCE [LARGE SCALE GENOMIC DNA]</scope>
    <source>
        <strain evidence="2 3">SAORIC-28</strain>
    </source>
</reference>
<evidence type="ECO:0000313" key="2">
    <source>
        <dbReference type="EMBL" id="PAP76632.1"/>
    </source>
</evidence>